<gene>
    <name evidence="1" type="ORF">V473_23510</name>
</gene>
<accession>A0A0J7XIY3</accession>
<dbReference type="AlphaFoldDB" id="A0A0J7XIY3"/>
<comment type="caution">
    <text evidence="1">The sequence shown here is derived from an EMBL/GenBank/DDBJ whole genome shotgun (WGS) entry which is preliminary data.</text>
</comment>
<evidence type="ECO:0000313" key="1">
    <source>
        <dbReference type="EMBL" id="KMS51604.1"/>
    </source>
</evidence>
<dbReference type="PROSITE" id="PS51257">
    <property type="entry name" value="PROKAR_LIPOPROTEIN"/>
    <property type="match status" value="1"/>
</dbReference>
<reference evidence="1 2" key="1">
    <citation type="journal article" date="2015" name="G3 (Bethesda)">
        <title>Insights into Ongoing Evolution of the Hexachlorocyclohexane Catabolic Pathway from Comparative Genomics of Ten Sphingomonadaceae Strains.</title>
        <authorList>
            <person name="Pearce S.L."/>
            <person name="Oakeshott J.G."/>
            <person name="Pandey G."/>
        </authorList>
    </citation>
    <scope>NUCLEOTIDE SEQUENCE [LARGE SCALE GENOMIC DNA]</scope>
    <source>
        <strain evidence="1 2">LL01</strain>
    </source>
</reference>
<evidence type="ECO:0008006" key="3">
    <source>
        <dbReference type="Google" id="ProtNLM"/>
    </source>
</evidence>
<dbReference type="InterPro" id="IPR010982">
    <property type="entry name" value="Lambda_DNA-bd_dom_sf"/>
</dbReference>
<keyword evidence="2" id="KW-1185">Reference proteome</keyword>
<proteinExistence type="predicted"/>
<sequence length="80" mass="8325">MTMLNNRDEGLSLTQTIANQTASGCKKMGLSLAQLALASAIDVERLHSIMDGKAKEITLREIAGLALGLGISPSVLLGDS</sequence>
<dbReference type="RefSeq" id="WP_066609304.1">
    <property type="nucleotide sequence ID" value="NZ_KQ130440.1"/>
</dbReference>
<dbReference type="GO" id="GO:0003677">
    <property type="term" value="F:DNA binding"/>
    <property type="evidence" value="ECO:0007669"/>
    <property type="project" value="InterPro"/>
</dbReference>
<dbReference type="Proteomes" id="UP000052232">
    <property type="component" value="Unassembled WGS sequence"/>
</dbReference>
<dbReference type="SUPFAM" id="SSF47413">
    <property type="entry name" value="lambda repressor-like DNA-binding domains"/>
    <property type="match status" value="1"/>
</dbReference>
<organism evidence="1 2">
    <name type="scientific">Sphingobium cupriresistens LL01</name>
    <dbReference type="NCBI Taxonomy" id="1420583"/>
    <lineage>
        <taxon>Bacteria</taxon>
        <taxon>Pseudomonadati</taxon>
        <taxon>Pseudomonadota</taxon>
        <taxon>Alphaproteobacteria</taxon>
        <taxon>Sphingomonadales</taxon>
        <taxon>Sphingomonadaceae</taxon>
        <taxon>Sphingobium</taxon>
    </lineage>
</organism>
<name>A0A0J7XIY3_9SPHN</name>
<dbReference type="Gene3D" id="1.10.260.40">
    <property type="entry name" value="lambda repressor-like DNA-binding domains"/>
    <property type="match status" value="1"/>
</dbReference>
<dbReference type="PATRIC" id="fig|1420583.3.peg.4514"/>
<protein>
    <recommendedName>
        <fullName evidence="3">HTH cro/C1-type domain-containing protein</fullName>
    </recommendedName>
</protein>
<evidence type="ECO:0000313" key="2">
    <source>
        <dbReference type="Proteomes" id="UP000052232"/>
    </source>
</evidence>
<dbReference type="EMBL" id="JACT01000009">
    <property type="protein sequence ID" value="KMS51604.1"/>
    <property type="molecule type" value="Genomic_DNA"/>
</dbReference>